<feature type="domain" description="S1 motif" evidence="6">
    <location>
        <begin position="211"/>
        <end position="278"/>
    </location>
</feature>
<feature type="domain" description="S1 motif" evidence="6">
    <location>
        <begin position="35"/>
        <end position="98"/>
    </location>
</feature>
<dbReference type="SUPFAM" id="SSF50249">
    <property type="entry name" value="Nucleic acid-binding proteins"/>
    <property type="match status" value="4"/>
</dbReference>
<name>A0A1J4RVJ6_9BACT</name>
<evidence type="ECO:0000256" key="5">
    <source>
        <dbReference type="SAM" id="MobiDB-lite"/>
    </source>
</evidence>
<evidence type="ECO:0000256" key="3">
    <source>
        <dbReference type="ARBA" id="ARBA00023274"/>
    </source>
</evidence>
<evidence type="ECO:0000256" key="2">
    <source>
        <dbReference type="ARBA" id="ARBA00022980"/>
    </source>
</evidence>
<dbReference type="CDD" id="cd04465">
    <property type="entry name" value="S1_RPS1_repeat_ec2_hs2"/>
    <property type="match status" value="1"/>
</dbReference>
<gene>
    <name evidence="7" type="ORF">AUJ40_00760</name>
</gene>
<feature type="domain" description="S1 motif" evidence="6">
    <location>
        <begin position="295"/>
        <end position="364"/>
    </location>
</feature>
<dbReference type="AlphaFoldDB" id="A0A1J4RVJ6"/>
<evidence type="ECO:0000256" key="4">
    <source>
        <dbReference type="ARBA" id="ARBA00025604"/>
    </source>
</evidence>
<dbReference type="SMART" id="SM00316">
    <property type="entry name" value="S1"/>
    <property type="match status" value="4"/>
</dbReference>
<dbReference type="FunFam" id="2.40.50.140:FF:000103">
    <property type="entry name" value="protein RRP5 homolog"/>
    <property type="match status" value="2"/>
</dbReference>
<dbReference type="EMBL" id="MNUJ01000014">
    <property type="protein sequence ID" value="OIN90045.1"/>
    <property type="molecule type" value="Genomic_DNA"/>
</dbReference>
<protein>
    <recommendedName>
        <fullName evidence="6">S1 motif domain-containing protein</fullName>
    </recommendedName>
</protein>
<feature type="region of interest" description="Disordered" evidence="5">
    <location>
        <begin position="370"/>
        <end position="440"/>
    </location>
</feature>
<feature type="compositionally biased region" description="Basic and acidic residues" evidence="5">
    <location>
        <begin position="397"/>
        <end position="423"/>
    </location>
</feature>
<dbReference type="Proteomes" id="UP000182753">
    <property type="component" value="Unassembled WGS sequence"/>
</dbReference>
<dbReference type="GO" id="GO:0003735">
    <property type="term" value="F:structural constituent of ribosome"/>
    <property type="evidence" value="ECO:0007669"/>
    <property type="project" value="TreeGrafter"/>
</dbReference>
<proteinExistence type="inferred from homology"/>
<dbReference type="PANTHER" id="PTHR10724">
    <property type="entry name" value="30S RIBOSOMAL PROTEIN S1"/>
    <property type="match status" value="1"/>
</dbReference>
<evidence type="ECO:0000256" key="1">
    <source>
        <dbReference type="ARBA" id="ARBA00006767"/>
    </source>
</evidence>
<keyword evidence="3" id="KW-0687">Ribonucleoprotein</keyword>
<dbReference type="PROSITE" id="PS50126">
    <property type="entry name" value="S1"/>
    <property type="match status" value="4"/>
</dbReference>
<comment type="similarity">
    <text evidence="1">Belongs to the bacterial ribosomal protein bS1 family.</text>
</comment>
<keyword evidence="2" id="KW-0689">Ribosomal protein</keyword>
<sequence>MQKTDEKKIKESRATESMASLIEEAGDTLLPYKEGEIVEAKVLSVSRNKIWVDVQGLSLGYIPEKEITLNSDVKVGDTILTYVILLEDEDGNVVLSLKRADRERYWKNMEERYKTGEPVEITINEANKGGLISEIGGIPGFLPVSQLSPEHYPRVAGGDRDEILSRLSKLIGEKLYVKVINCDKSSNKLIFSEKAVDAEKLASKIEKYKAGDIVEGKISGIVDFGLFVKIDPLVEGLVHISEVSWSRVSDLNKLFKVGDPIKVMIIAVEDGRLSLSLKKLANDPWTAAARKYKVGDKISGEVTKITPFGAFVSLDSAIDGLVHVSELSDQHIIDPGQIVELGKTYDFKIISIEPETHRLGLSLKAVGKTKEPKNLPADATALPAGMPSAKPMAARQAGERTEERKKSGTKTLETKEKKVEKPGKAKSPKIKQSKANKEEK</sequence>
<dbReference type="InterPro" id="IPR035104">
    <property type="entry name" value="Ribosomal_protein_S1-like"/>
</dbReference>
<dbReference type="InterPro" id="IPR050437">
    <property type="entry name" value="Ribos_protein_bS1-like"/>
</dbReference>
<dbReference type="GO" id="GO:0003729">
    <property type="term" value="F:mRNA binding"/>
    <property type="evidence" value="ECO:0007669"/>
    <property type="project" value="TreeGrafter"/>
</dbReference>
<dbReference type="PRINTS" id="PR00681">
    <property type="entry name" value="RIBOSOMALS1"/>
</dbReference>
<dbReference type="Gene3D" id="2.40.50.140">
    <property type="entry name" value="Nucleic acid-binding proteins"/>
    <property type="match status" value="4"/>
</dbReference>
<comment type="caution">
    <text evidence="7">The sequence shown here is derived from an EMBL/GenBank/DDBJ whole genome shotgun (WGS) entry which is preliminary data.</text>
</comment>
<accession>A0A1J4RVJ6</accession>
<organism evidence="7 8">
    <name type="scientific">Candidatus Berkelbacteria bacterium CG1_02_42_45</name>
    <dbReference type="NCBI Taxonomy" id="1805036"/>
    <lineage>
        <taxon>Bacteria</taxon>
        <taxon>Candidatus Berkelbacteria</taxon>
    </lineage>
</organism>
<dbReference type="InterPro" id="IPR003029">
    <property type="entry name" value="S1_domain"/>
</dbReference>
<reference evidence="7 8" key="1">
    <citation type="journal article" date="2016" name="Environ. Microbiol.">
        <title>Genomic resolution of a cold subsurface aquifer community provides metabolic insights for novel microbes adapted to high CO concentrations.</title>
        <authorList>
            <person name="Probst A.J."/>
            <person name="Castelle C.J."/>
            <person name="Singh A."/>
            <person name="Brown C.T."/>
            <person name="Anantharaman K."/>
            <person name="Sharon I."/>
            <person name="Hug L.A."/>
            <person name="Burstein D."/>
            <person name="Emerson J.B."/>
            <person name="Thomas B.C."/>
            <person name="Banfield J.F."/>
        </authorList>
    </citation>
    <scope>NUCLEOTIDE SEQUENCE [LARGE SCALE GENOMIC DNA]</scope>
    <source>
        <strain evidence="7">CG1_02_42_45</strain>
    </source>
</reference>
<evidence type="ECO:0000313" key="7">
    <source>
        <dbReference type="EMBL" id="OIN90045.1"/>
    </source>
</evidence>
<evidence type="ECO:0000259" key="6">
    <source>
        <dbReference type="PROSITE" id="PS50126"/>
    </source>
</evidence>
<evidence type="ECO:0000313" key="8">
    <source>
        <dbReference type="Proteomes" id="UP000182753"/>
    </source>
</evidence>
<dbReference type="Pfam" id="PF00575">
    <property type="entry name" value="S1"/>
    <property type="match status" value="4"/>
</dbReference>
<dbReference type="GO" id="GO:0006412">
    <property type="term" value="P:translation"/>
    <property type="evidence" value="ECO:0007669"/>
    <property type="project" value="TreeGrafter"/>
</dbReference>
<dbReference type="PANTHER" id="PTHR10724:SF7">
    <property type="entry name" value="SMALL RIBOSOMAL SUBUNIT PROTEIN BS1C"/>
    <property type="match status" value="1"/>
</dbReference>
<comment type="function">
    <text evidence="4">Binds mRNA; thus facilitating recognition of the initiation point. It is needed to translate mRNA with a short Shine-Dalgarno (SD) purine-rich sequence.</text>
</comment>
<feature type="domain" description="S1 motif" evidence="6">
    <location>
        <begin position="116"/>
        <end position="194"/>
    </location>
</feature>
<feature type="compositionally biased region" description="Basic residues" evidence="5">
    <location>
        <begin position="424"/>
        <end position="434"/>
    </location>
</feature>
<dbReference type="InterPro" id="IPR012340">
    <property type="entry name" value="NA-bd_OB-fold"/>
</dbReference>